<comment type="caution">
    <text evidence="1">The sequence shown here is derived from an EMBL/GenBank/DDBJ whole genome shotgun (WGS) entry which is preliminary data.</text>
</comment>
<organism evidence="1 2">
    <name type="scientific">Flavobacterium algoritolerans</name>
    <dbReference type="NCBI Taxonomy" id="3041254"/>
    <lineage>
        <taxon>Bacteria</taxon>
        <taxon>Pseudomonadati</taxon>
        <taxon>Bacteroidota</taxon>
        <taxon>Flavobacteriia</taxon>
        <taxon>Flavobacteriales</taxon>
        <taxon>Flavobacteriaceae</taxon>
        <taxon>Flavobacterium</taxon>
    </lineage>
</organism>
<protein>
    <submittedName>
        <fullName evidence="1">Uncharacterized protein</fullName>
    </submittedName>
</protein>
<accession>A0ABT6V904</accession>
<dbReference type="RefSeq" id="WP_282716309.1">
    <property type="nucleotide sequence ID" value="NZ_JASCRZ010000002.1"/>
</dbReference>
<sequence>MDETELFYGNKGAPKMKRLKEGLQKIENKHSEYFEERNSPLSIEKHDRLHNHYDMNTNPNGVFFGIKPGSDLKEEIKIECQNLFNKIFKLEGKN</sequence>
<proteinExistence type="predicted"/>
<keyword evidence="2" id="KW-1185">Reference proteome</keyword>
<reference evidence="1 2" key="1">
    <citation type="submission" date="2023-04" db="EMBL/GenBank/DDBJ databases">
        <title>Two novel species of Flavobacterium.</title>
        <authorList>
            <person name="Liu Q."/>
            <person name="Xin Y.-H."/>
        </authorList>
    </citation>
    <scope>NUCLEOTIDE SEQUENCE [LARGE SCALE GENOMIC DNA]</scope>
    <source>
        <strain evidence="1 2">LB1P51</strain>
    </source>
</reference>
<name>A0ABT6V904_9FLAO</name>
<gene>
    <name evidence="1" type="ORF">QLS65_07385</name>
</gene>
<dbReference type="Proteomes" id="UP001243403">
    <property type="component" value="Unassembled WGS sequence"/>
</dbReference>
<dbReference type="EMBL" id="JASCRZ010000002">
    <property type="protein sequence ID" value="MDI5894713.1"/>
    <property type="molecule type" value="Genomic_DNA"/>
</dbReference>
<evidence type="ECO:0000313" key="2">
    <source>
        <dbReference type="Proteomes" id="UP001243403"/>
    </source>
</evidence>
<evidence type="ECO:0000313" key="1">
    <source>
        <dbReference type="EMBL" id="MDI5894713.1"/>
    </source>
</evidence>